<reference evidence="1 2" key="1">
    <citation type="submission" date="2016-10" db="EMBL/GenBank/DDBJ databases">
        <authorList>
            <person name="de Groot N.N."/>
        </authorList>
    </citation>
    <scope>NUCLEOTIDE SEQUENCE [LARGE SCALE GENOMIC DNA]</scope>
    <source>
        <strain evidence="1 2">DSM 12271</strain>
    </source>
</reference>
<proteinExistence type="predicted"/>
<sequence>MANESVVKVIYKNQNDIQPIASLITEVLHDKIKTPSKDVLTLVNDNRIEFVTEDDPSIKGLLFKDENVSYYFIGGMNKSFLKLTKSKLPDFVNTFHSGYHLTHIVNTILKEVIELETTSYYVIERNLSLSSINLNYLEIMYPNISTITVSNIDEEIANLSKTLEHKGFEPSKKDFSKKFACNNKEDILNINEDEIKIFVDNFTPKTILNFILKEELKLVNADIEELSVKKASLKKRIIL</sequence>
<keyword evidence="2" id="KW-1185">Reference proteome</keyword>
<name>A0A1I0XJ50_9CLOT</name>
<dbReference type="RefSeq" id="WP_090040040.1">
    <property type="nucleotide sequence ID" value="NZ_FOKI01000008.1"/>
</dbReference>
<organism evidence="1 2">
    <name type="scientific">Clostridium frigidicarnis</name>
    <dbReference type="NCBI Taxonomy" id="84698"/>
    <lineage>
        <taxon>Bacteria</taxon>
        <taxon>Bacillati</taxon>
        <taxon>Bacillota</taxon>
        <taxon>Clostridia</taxon>
        <taxon>Eubacteriales</taxon>
        <taxon>Clostridiaceae</taxon>
        <taxon>Clostridium</taxon>
    </lineage>
</organism>
<evidence type="ECO:0000313" key="2">
    <source>
        <dbReference type="Proteomes" id="UP000198619"/>
    </source>
</evidence>
<dbReference type="Proteomes" id="UP000198619">
    <property type="component" value="Unassembled WGS sequence"/>
</dbReference>
<dbReference type="EMBL" id="FOKI01000008">
    <property type="protein sequence ID" value="SFA99983.1"/>
    <property type="molecule type" value="Genomic_DNA"/>
</dbReference>
<protein>
    <submittedName>
        <fullName evidence="1">Uncharacterized protein</fullName>
    </submittedName>
</protein>
<dbReference type="STRING" id="84698.SAMN04488528_100893"/>
<gene>
    <name evidence="1" type="ORF">SAMN04488528_100893</name>
</gene>
<dbReference type="OrthoDB" id="9831546at2"/>
<evidence type="ECO:0000313" key="1">
    <source>
        <dbReference type="EMBL" id="SFA99983.1"/>
    </source>
</evidence>
<accession>A0A1I0XJ50</accession>
<dbReference type="AlphaFoldDB" id="A0A1I0XJ50"/>